<sequence>MCRGSCAEGESDEPEDTVAGTLQTHARDVADFIHQNIRSPPVLLGHSFGGLIIQYYISNLGNNQLKENLSLELRGVVLVCSVPPSGNSGLVWRYLILKPIAAFKHRLGLLLHCTDLDFAELYLGNVIHHPSL</sequence>
<dbReference type="InterPro" id="IPR029058">
    <property type="entry name" value="AB_hydrolase_fold"/>
</dbReference>
<dbReference type="SUPFAM" id="SSF53474">
    <property type="entry name" value="alpha/beta-Hydrolases"/>
    <property type="match status" value="1"/>
</dbReference>
<dbReference type="Gene3D" id="3.40.50.1820">
    <property type="entry name" value="alpha/beta hydrolase"/>
    <property type="match status" value="1"/>
</dbReference>
<protein>
    <recommendedName>
        <fullName evidence="1">AB hydrolase-1 domain-containing protein</fullName>
    </recommendedName>
</protein>
<dbReference type="OrthoDB" id="8119704at2759"/>
<evidence type="ECO:0000259" key="1">
    <source>
        <dbReference type="Pfam" id="PF12697"/>
    </source>
</evidence>
<keyword evidence="3" id="KW-1185">Reference proteome</keyword>
<evidence type="ECO:0000313" key="2">
    <source>
        <dbReference type="EMBL" id="GAU42240.1"/>
    </source>
</evidence>
<gene>
    <name evidence="2" type="ORF">TSUD_351500</name>
</gene>
<evidence type="ECO:0000313" key="3">
    <source>
        <dbReference type="Proteomes" id="UP000242715"/>
    </source>
</evidence>
<dbReference type="InterPro" id="IPR000073">
    <property type="entry name" value="AB_hydrolase_1"/>
</dbReference>
<proteinExistence type="predicted"/>
<feature type="domain" description="AB hydrolase-1" evidence="1">
    <location>
        <begin position="9"/>
        <end position="108"/>
    </location>
</feature>
<reference evidence="3" key="1">
    <citation type="journal article" date="2017" name="Front. Plant Sci.">
        <title>Climate Clever Clovers: New Paradigm to Reduce the Environmental Footprint of Ruminants by Breeding Low Methanogenic Forages Utilizing Haplotype Variation.</title>
        <authorList>
            <person name="Kaur P."/>
            <person name="Appels R."/>
            <person name="Bayer P.E."/>
            <person name="Keeble-Gagnere G."/>
            <person name="Wang J."/>
            <person name="Hirakawa H."/>
            <person name="Shirasawa K."/>
            <person name="Vercoe P."/>
            <person name="Stefanova K."/>
            <person name="Durmic Z."/>
            <person name="Nichols P."/>
            <person name="Revell C."/>
            <person name="Isobe S.N."/>
            <person name="Edwards D."/>
            <person name="Erskine W."/>
        </authorList>
    </citation>
    <scope>NUCLEOTIDE SEQUENCE [LARGE SCALE GENOMIC DNA]</scope>
    <source>
        <strain evidence="3">cv. Daliak</strain>
    </source>
</reference>
<name>A0A2Z6NZ87_TRISU</name>
<accession>A0A2Z6NZ87</accession>
<dbReference type="EMBL" id="DF973905">
    <property type="protein sequence ID" value="GAU42240.1"/>
    <property type="molecule type" value="Genomic_DNA"/>
</dbReference>
<dbReference type="AlphaFoldDB" id="A0A2Z6NZ87"/>
<organism evidence="2 3">
    <name type="scientific">Trifolium subterraneum</name>
    <name type="common">Subterranean clover</name>
    <dbReference type="NCBI Taxonomy" id="3900"/>
    <lineage>
        <taxon>Eukaryota</taxon>
        <taxon>Viridiplantae</taxon>
        <taxon>Streptophyta</taxon>
        <taxon>Embryophyta</taxon>
        <taxon>Tracheophyta</taxon>
        <taxon>Spermatophyta</taxon>
        <taxon>Magnoliopsida</taxon>
        <taxon>eudicotyledons</taxon>
        <taxon>Gunneridae</taxon>
        <taxon>Pentapetalae</taxon>
        <taxon>rosids</taxon>
        <taxon>fabids</taxon>
        <taxon>Fabales</taxon>
        <taxon>Fabaceae</taxon>
        <taxon>Papilionoideae</taxon>
        <taxon>50 kb inversion clade</taxon>
        <taxon>NPAAA clade</taxon>
        <taxon>Hologalegina</taxon>
        <taxon>IRL clade</taxon>
        <taxon>Trifolieae</taxon>
        <taxon>Trifolium</taxon>
    </lineage>
</organism>
<dbReference type="Proteomes" id="UP000242715">
    <property type="component" value="Unassembled WGS sequence"/>
</dbReference>
<dbReference type="Pfam" id="PF12697">
    <property type="entry name" value="Abhydrolase_6"/>
    <property type="match status" value="1"/>
</dbReference>